<dbReference type="InterPro" id="IPR001753">
    <property type="entry name" value="Enoyl-CoA_hydra/iso"/>
</dbReference>
<reference evidence="8" key="1">
    <citation type="submission" date="2018-08" db="EMBL/GenBank/DDBJ databases">
        <authorList>
            <person name="Rodrigo-Torres L."/>
            <person name="Arahal R. D."/>
            <person name="Lucena T."/>
        </authorList>
    </citation>
    <scope>NUCLEOTIDE SEQUENCE [LARGE SCALE GENOMIC DNA]</scope>
    <source>
        <strain evidence="8">CECT 7235</strain>
    </source>
</reference>
<proteinExistence type="inferred from homology"/>
<keyword evidence="2" id="KW-0276">Fatty acid metabolism</keyword>
<keyword evidence="8" id="KW-1185">Reference proteome</keyword>
<comment type="similarity">
    <text evidence="1">Belongs to the enoyl-CoA hydratase/isomerase family.</text>
</comment>
<organism evidence="7 8">
    <name type="scientific">Roseinatronobacter ekhonensis</name>
    <dbReference type="NCBI Taxonomy" id="254356"/>
    <lineage>
        <taxon>Bacteria</taxon>
        <taxon>Pseudomonadati</taxon>
        <taxon>Pseudomonadota</taxon>
        <taxon>Alphaproteobacteria</taxon>
        <taxon>Rhodobacterales</taxon>
        <taxon>Paracoccaceae</taxon>
        <taxon>Roseinatronobacter</taxon>
    </lineage>
</organism>
<dbReference type="AlphaFoldDB" id="A0A3B0MH87"/>
<dbReference type="Pfam" id="PF00378">
    <property type="entry name" value="ECH_1"/>
    <property type="match status" value="1"/>
</dbReference>
<dbReference type="Gene3D" id="1.10.12.10">
    <property type="entry name" value="Lyase 2-enoyl-coa Hydratase, Chain A, domain 2"/>
    <property type="match status" value="1"/>
</dbReference>
<evidence type="ECO:0000313" key="8">
    <source>
        <dbReference type="Proteomes" id="UP000272908"/>
    </source>
</evidence>
<dbReference type="PANTHER" id="PTHR43602">
    <property type="match status" value="1"/>
</dbReference>
<evidence type="ECO:0000256" key="4">
    <source>
        <dbReference type="ARBA" id="ARBA00023098"/>
    </source>
</evidence>
<protein>
    <recommendedName>
        <fullName evidence="6">Enoyl-CoA hydratase domain-containing protein 3, mitochondrial</fullName>
    </recommendedName>
</protein>
<evidence type="ECO:0000256" key="5">
    <source>
        <dbReference type="ARBA" id="ARBA00037410"/>
    </source>
</evidence>
<evidence type="ECO:0000256" key="1">
    <source>
        <dbReference type="ARBA" id="ARBA00005254"/>
    </source>
</evidence>
<comment type="function">
    <text evidence="5">May play a role in fatty acid biosynthesis and insulin sensitivity.</text>
</comment>
<evidence type="ECO:0000256" key="3">
    <source>
        <dbReference type="ARBA" id="ARBA00022946"/>
    </source>
</evidence>
<dbReference type="SUPFAM" id="SSF52096">
    <property type="entry name" value="ClpP/crotonase"/>
    <property type="match status" value="1"/>
</dbReference>
<keyword evidence="7" id="KW-0456">Lyase</keyword>
<dbReference type="PANTHER" id="PTHR43602:SF1">
    <property type="entry name" value="ENOYL-COA HYDRATASE DOMAIN-CONTAINING PROTEIN 3, MITOCHONDRIAL"/>
    <property type="match status" value="1"/>
</dbReference>
<name>A0A3B0MH87_9RHOB</name>
<evidence type="ECO:0000313" key="7">
    <source>
        <dbReference type="EMBL" id="SUZ30497.1"/>
    </source>
</evidence>
<dbReference type="GO" id="GO:0016836">
    <property type="term" value="F:hydro-lyase activity"/>
    <property type="evidence" value="ECO:0007669"/>
    <property type="project" value="TreeGrafter"/>
</dbReference>
<dbReference type="InterPro" id="IPR052377">
    <property type="entry name" value="Mitochondrial_ECH-domain"/>
</dbReference>
<dbReference type="InterPro" id="IPR029045">
    <property type="entry name" value="ClpP/crotonase-like_dom_sf"/>
</dbReference>
<keyword evidence="4" id="KW-0443">Lipid metabolism</keyword>
<evidence type="ECO:0000256" key="6">
    <source>
        <dbReference type="ARBA" id="ARBA00040545"/>
    </source>
</evidence>
<dbReference type="InterPro" id="IPR014748">
    <property type="entry name" value="Enoyl-CoA_hydra_C"/>
</dbReference>
<accession>A0A3B0MH87</accession>
<sequence length="97" mass="10561">MSTGQFIDAARAVELSLANRAVPAESLQANTRFLAQSAAAKLSAAERSGKRAFYEQAQINLATAYAHIGQVMDANKLLRDTDDGITAFLEKRYPDWA</sequence>
<dbReference type="GO" id="GO:0006631">
    <property type="term" value="P:fatty acid metabolic process"/>
    <property type="evidence" value="ECO:0007669"/>
    <property type="project" value="UniProtKB-KW"/>
</dbReference>
<gene>
    <name evidence="7" type="primary">menB</name>
    <name evidence="7" type="ORF">ROE7235_00220</name>
</gene>
<keyword evidence="3" id="KW-0809">Transit peptide</keyword>
<dbReference type="EMBL" id="UIHC01000002">
    <property type="protein sequence ID" value="SUZ30497.1"/>
    <property type="molecule type" value="Genomic_DNA"/>
</dbReference>
<dbReference type="Proteomes" id="UP000272908">
    <property type="component" value="Unassembled WGS sequence"/>
</dbReference>
<evidence type="ECO:0000256" key="2">
    <source>
        <dbReference type="ARBA" id="ARBA00022832"/>
    </source>
</evidence>